<proteinExistence type="inferred from homology"/>
<accession>A0ABU7PB95</accession>
<name>A0ABU7PB95_9ACTN</name>
<dbReference type="Proteomes" id="UP001344658">
    <property type="component" value="Unassembled WGS sequence"/>
</dbReference>
<dbReference type="InterPro" id="IPR000600">
    <property type="entry name" value="ROK"/>
</dbReference>
<evidence type="ECO:0000313" key="2">
    <source>
        <dbReference type="EMBL" id="MEE4543089.1"/>
    </source>
</evidence>
<dbReference type="InterPro" id="IPR049874">
    <property type="entry name" value="ROK_cs"/>
</dbReference>
<reference evidence="2 3" key="1">
    <citation type="submission" date="2023-12" db="EMBL/GenBank/DDBJ databases">
        <title>Streptomyces sp. V4-01.</title>
        <authorList>
            <person name="Somphong A."/>
            <person name="Phongsopitanun W."/>
        </authorList>
    </citation>
    <scope>NUCLEOTIDE SEQUENCE [LARGE SCALE GENOMIC DNA]</scope>
    <source>
        <strain evidence="2 3">V4-01</strain>
    </source>
</reference>
<sequence length="333" mass="33162">MVTRSSEVSSPPPAGAGDRLLAALDIGGTKIAGAVLDGHGGVLHRAQRSTPPAGGPLEVFAAVRAVLAELAALPQWTRVVSLGIASAGPVDIARGMVSPVNIPGWRDFPIVARVAELPAVAGLPVTLCGDAVAMTAAEHRIGAARGCRDALCMVVSTGVGAGLVLDGVVRNGPTGNAGHLGHITVDLLGDPCACGSRGCVEQLASGTSLTRRALRNGWKPSGAATDGAALAADARAGDAVALASFDTSARALAAAVAAVATLVEIEVAVIGGGVAEAHDVLFPPLRRHLASYAVLPFAAGVRVERAALRADAGLIGAGLIAADRTVSGIRSWT</sequence>
<gene>
    <name evidence="2" type="ORF">V2S66_14060</name>
</gene>
<evidence type="ECO:0000256" key="1">
    <source>
        <dbReference type="ARBA" id="ARBA00006479"/>
    </source>
</evidence>
<comment type="similarity">
    <text evidence="1">Belongs to the ROK (NagC/XylR) family.</text>
</comment>
<dbReference type="PANTHER" id="PTHR18964">
    <property type="entry name" value="ROK (REPRESSOR, ORF, KINASE) FAMILY"/>
    <property type="match status" value="1"/>
</dbReference>
<dbReference type="Pfam" id="PF00480">
    <property type="entry name" value="ROK"/>
    <property type="match status" value="1"/>
</dbReference>
<comment type="caution">
    <text evidence="2">The sequence shown here is derived from an EMBL/GenBank/DDBJ whole genome shotgun (WGS) entry which is preliminary data.</text>
</comment>
<dbReference type="SUPFAM" id="SSF53067">
    <property type="entry name" value="Actin-like ATPase domain"/>
    <property type="match status" value="1"/>
</dbReference>
<dbReference type="PANTHER" id="PTHR18964:SF169">
    <property type="entry name" value="N-ACETYLMANNOSAMINE KINASE"/>
    <property type="match status" value="1"/>
</dbReference>
<dbReference type="EMBL" id="JAZEWV010000009">
    <property type="protein sequence ID" value="MEE4543089.1"/>
    <property type="molecule type" value="Genomic_DNA"/>
</dbReference>
<dbReference type="RefSeq" id="WP_330795210.1">
    <property type="nucleotide sequence ID" value="NZ_JAZEWV010000009.1"/>
</dbReference>
<evidence type="ECO:0000313" key="3">
    <source>
        <dbReference type="Proteomes" id="UP001344658"/>
    </source>
</evidence>
<organism evidence="2 3">
    <name type="scientific">Actinacidiphila polyblastidii</name>
    <dbReference type="NCBI Taxonomy" id="3110430"/>
    <lineage>
        <taxon>Bacteria</taxon>
        <taxon>Bacillati</taxon>
        <taxon>Actinomycetota</taxon>
        <taxon>Actinomycetes</taxon>
        <taxon>Kitasatosporales</taxon>
        <taxon>Streptomycetaceae</taxon>
        <taxon>Actinacidiphila</taxon>
    </lineage>
</organism>
<keyword evidence="3" id="KW-1185">Reference proteome</keyword>
<dbReference type="Gene3D" id="3.30.420.40">
    <property type="match status" value="2"/>
</dbReference>
<protein>
    <submittedName>
        <fullName evidence="2">ROK family protein</fullName>
    </submittedName>
</protein>
<dbReference type="InterPro" id="IPR043129">
    <property type="entry name" value="ATPase_NBD"/>
</dbReference>
<dbReference type="PROSITE" id="PS01125">
    <property type="entry name" value="ROK"/>
    <property type="match status" value="1"/>
</dbReference>